<dbReference type="EMBL" id="BQNB010015566">
    <property type="protein sequence ID" value="GJT41481.1"/>
    <property type="molecule type" value="Genomic_DNA"/>
</dbReference>
<protein>
    <submittedName>
        <fullName evidence="1">Uncharacterized protein</fullName>
    </submittedName>
</protein>
<evidence type="ECO:0000313" key="2">
    <source>
        <dbReference type="Proteomes" id="UP001151760"/>
    </source>
</evidence>
<dbReference type="Proteomes" id="UP001151760">
    <property type="component" value="Unassembled WGS sequence"/>
</dbReference>
<reference evidence="1" key="1">
    <citation type="journal article" date="2022" name="Int. J. Mol. Sci.">
        <title>Draft Genome of Tanacetum Coccineum: Genomic Comparison of Closely Related Tanacetum-Family Plants.</title>
        <authorList>
            <person name="Yamashiro T."/>
            <person name="Shiraishi A."/>
            <person name="Nakayama K."/>
            <person name="Satake H."/>
        </authorList>
    </citation>
    <scope>NUCLEOTIDE SEQUENCE</scope>
</reference>
<sequence length="181" mass="19833">MTTSLKVAVIGAGVGRLTAARELRRRVATVWVAGVGGVGEITNDNITHQSTLSILERGIILNTKRLHGLGISTGWVSGLLWLSPSTHDEFEHEHEHVVIQRNRLDRVPAQSVGSSNTDVLDLPVLALATMLIIMNLASHYRSAFDDDTEDFHSSLCNTKEYHSLNVLANHKDNAYDSVNSL</sequence>
<gene>
    <name evidence="1" type="ORF">Tco_0941346</name>
</gene>
<evidence type="ECO:0000313" key="1">
    <source>
        <dbReference type="EMBL" id="GJT41481.1"/>
    </source>
</evidence>
<proteinExistence type="predicted"/>
<keyword evidence="2" id="KW-1185">Reference proteome</keyword>
<organism evidence="1 2">
    <name type="scientific">Tanacetum coccineum</name>
    <dbReference type="NCBI Taxonomy" id="301880"/>
    <lineage>
        <taxon>Eukaryota</taxon>
        <taxon>Viridiplantae</taxon>
        <taxon>Streptophyta</taxon>
        <taxon>Embryophyta</taxon>
        <taxon>Tracheophyta</taxon>
        <taxon>Spermatophyta</taxon>
        <taxon>Magnoliopsida</taxon>
        <taxon>eudicotyledons</taxon>
        <taxon>Gunneridae</taxon>
        <taxon>Pentapetalae</taxon>
        <taxon>asterids</taxon>
        <taxon>campanulids</taxon>
        <taxon>Asterales</taxon>
        <taxon>Asteraceae</taxon>
        <taxon>Asteroideae</taxon>
        <taxon>Anthemideae</taxon>
        <taxon>Anthemidinae</taxon>
        <taxon>Tanacetum</taxon>
    </lineage>
</organism>
<comment type="caution">
    <text evidence="1">The sequence shown here is derived from an EMBL/GenBank/DDBJ whole genome shotgun (WGS) entry which is preliminary data.</text>
</comment>
<reference evidence="1" key="2">
    <citation type="submission" date="2022-01" db="EMBL/GenBank/DDBJ databases">
        <authorList>
            <person name="Yamashiro T."/>
            <person name="Shiraishi A."/>
            <person name="Satake H."/>
            <person name="Nakayama K."/>
        </authorList>
    </citation>
    <scope>NUCLEOTIDE SEQUENCE</scope>
</reference>
<accession>A0ABQ5DQM8</accession>
<name>A0ABQ5DQM8_9ASTR</name>